<evidence type="ECO:0000256" key="9">
    <source>
        <dbReference type="ARBA" id="ARBA00049360"/>
    </source>
</evidence>
<evidence type="ECO:0000256" key="11">
    <source>
        <dbReference type="HAMAP-Rule" id="MF_00848"/>
    </source>
</evidence>
<comment type="catalytic activity">
    <reaction evidence="9 11">
        <text>ATP + H2O = ADP + phosphate + H(+)</text>
        <dbReference type="Rhea" id="RHEA:13065"/>
        <dbReference type="ChEBI" id="CHEBI:15377"/>
        <dbReference type="ChEBI" id="CHEBI:15378"/>
        <dbReference type="ChEBI" id="CHEBI:30616"/>
        <dbReference type="ChEBI" id="CHEBI:43474"/>
        <dbReference type="ChEBI" id="CHEBI:456216"/>
    </reaction>
</comment>
<evidence type="ECO:0000313" key="14">
    <source>
        <dbReference type="EMBL" id="MBB4660018.1"/>
    </source>
</evidence>
<dbReference type="GO" id="GO:0016887">
    <property type="term" value="F:ATP hydrolysis activity"/>
    <property type="evidence" value="ECO:0007669"/>
    <property type="project" value="UniProtKB-UniRule"/>
</dbReference>
<feature type="domain" description="ABC transporter" evidence="13">
    <location>
        <begin position="283"/>
        <end position="503"/>
    </location>
</feature>
<dbReference type="CDD" id="cd03221">
    <property type="entry name" value="ABCF_EF-3"/>
    <property type="match status" value="2"/>
</dbReference>
<keyword evidence="3 11" id="KW-0547">Nucleotide-binding</keyword>
<keyword evidence="11" id="KW-0175">Coiled coil</keyword>
<comment type="caution">
    <text evidence="14">The sequence shown here is derived from an EMBL/GenBank/DDBJ whole genome shotgun (WGS) entry which is preliminary data.</text>
</comment>
<evidence type="ECO:0000256" key="7">
    <source>
        <dbReference type="ARBA" id="ARBA00023125"/>
    </source>
</evidence>
<keyword evidence="15" id="KW-1185">Reference proteome</keyword>
<dbReference type="InterPro" id="IPR003593">
    <property type="entry name" value="AAA+_ATPase"/>
</dbReference>
<dbReference type="InterPro" id="IPR043686">
    <property type="entry name" value="Uup"/>
</dbReference>
<name>A0A840I7D5_9PROT</name>
<reference evidence="14 15" key="1">
    <citation type="submission" date="2020-08" db="EMBL/GenBank/DDBJ databases">
        <title>Genomic Encyclopedia of Type Strains, Phase IV (KMG-IV): sequencing the most valuable type-strain genomes for metagenomic binning, comparative biology and taxonomic classification.</title>
        <authorList>
            <person name="Goeker M."/>
        </authorList>
    </citation>
    <scope>NUCLEOTIDE SEQUENCE [LARGE SCALE GENOMIC DNA]</scope>
    <source>
        <strain evidence="14 15">DSM 102850</strain>
    </source>
</reference>
<evidence type="ECO:0000256" key="12">
    <source>
        <dbReference type="SAM" id="MobiDB-lite"/>
    </source>
</evidence>
<dbReference type="Proteomes" id="UP000563524">
    <property type="component" value="Unassembled WGS sequence"/>
</dbReference>
<keyword evidence="4 11" id="KW-0227">DNA damage</keyword>
<feature type="binding site" evidence="11">
    <location>
        <begin position="315"/>
        <end position="322"/>
    </location>
    <ligand>
        <name>ATP</name>
        <dbReference type="ChEBI" id="CHEBI:30616"/>
        <label>2</label>
    </ligand>
</feature>
<feature type="binding site" evidence="11">
    <location>
        <begin position="38"/>
        <end position="45"/>
    </location>
    <ligand>
        <name>ATP</name>
        <dbReference type="ChEBI" id="CHEBI:30616"/>
        <label>1</label>
    </ligand>
</feature>
<keyword evidence="8 11" id="KW-0234">DNA repair</keyword>
<dbReference type="InterPro" id="IPR051309">
    <property type="entry name" value="ABCF_ATPase"/>
</dbReference>
<evidence type="ECO:0000256" key="4">
    <source>
        <dbReference type="ARBA" id="ARBA00022763"/>
    </source>
</evidence>
<dbReference type="InterPro" id="IPR032524">
    <property type="entry name" value="ABC_tran_C"/>
</dbReference>
<evidence type="ECO:0000313" key="15">
    <source>
        <dbReference type="Proteomes" id="UP000563524"/>
    </source>
</evidence>
<evidence type="ECO:0000256" key="10">
    <source>
        <dbReference type="ARBA" id="ARBA00061478"/>
    </source>
</evidence>
<dbReference type="InterPro" id="IPR027417">
    <property type="entry name" value="P-loop_NTPase"/>
</dbReference>
<evidence type="ECO:0000256" key="6">
    <source>
        <dbReference type="ARBA" id="ARBA00022840"/>
    </source>
</evidence>
<dbReference type="PROSITE" id="PS50893">
    <property type="entry name" value="ABC_TRANSPORTER_2"/>
    <property type="match status" value="2"/>
</dbReference>
<gene>
    <name evidence="11" type="primary">uup</name>
    <name evidence="14" type="ORF">GGQ59_002562</name>
</gene>
<organism evidence="14 15">
    <name type="scientific">Parvularcula dongshanensis</name>
    <dbReference type="NCBI Taxonomy" id="1173995"/>
    <lineage>
        <taxon>Bacteria</taxon>
        <taxon>Pseudomonadati</taxon>
        <taxon>Pseudomonadota</taxon>
        <taxon>Alphaproteobacteria</taxon>
        <taxon>Parvularculales</taxon>
        <taxon>Parvularculaceae</taxon>
        <taxon>Parvularcula</taxon>
    </lineage>
</organism>
<dbReference type="SUPFAM" id="SSF52540">
    <property type="entry name" value="P-loop containing nucleoside triphosphate hydrolases"/>
    <property type="match status" value="2"/>
</dbReference>
<dbReference type="EC" id="3.6.1.-" evidence="11"/>
<dbReference type="GO" id="GO:0005524">
    <property type="term" value="F:ATP binding"/>
    <property type="evidence" value="ECO:0007669"/>
    <property type="project" value="UniProtKB-UniRule"/>
</dbReference>
<keyword evidence="7 11" id="KW-0238">DNA-binding</keyword>
<dbReference type="HAMAP" id="MF_00848">
    <property type="entry name" value="Uup"/>
    <property type="match status" value="1"/>
</dbReference>
<keyword evidence="6 11" id="KW-0067">ATP-binding</keyword>
<keyword evidence="1 11" id="KW-0963">Cytoplasm</keyword>
<evidence type="ECO:0000256" key="1">
    <source>
        <dbReference type="ARBA" id="ARBA00022490"/>
    </source>
</evidence>
<comment type="subcellular location">
    <subcellularLocation>
        <location evidence="11">Cytoplasm</location>
    </subcellularLocation>
    <text evidence="11">Associates with ribosomes.</text>
</comment>
<accession>A0A840I7D5</accession>
<evidence type="ECO:0000256" key="2">
    <source>
        <dbReference type="ARBA" id="ARBA00022737"/>
    </source>
</evidence>
<protein>
    <recommendedName>
        <fullName evidence="11">ATP-binding protein Uup</fullName>
        <ecNumber evidence="11">3.6.1.-</ecNumber>
    </recommendedName>
</protein>
<evidence type="ECO:0000259" key="13">
    <source>
        <dbReference type="PROSITE" id="PS50893"/>
    </source>
</evidence>
<evidence type="ECO:0000256" key="8">
    <source>
        <dbReference type="ARBA" id="ARBA00023204"/>
    </source>
</evidence>
<comment type="similarity">
    <text evidence="10 11">Belongs to the ABC transporter superfamily. ABCF family. Uup subfamily.</text>
</comment>
<dbReference type="RefSeq" id="WP_183819209.1">
    <property type="nucleotide sequence ID" value="NZ_JACHOB010000006.1"/>
</dbReference>
<dbReference type="Pfam" id="PF00005">
    <property type="entry name" value="ABC_tran"/>
    <property type="match status" value="2"/>
</dbReference>
<proteinExistence type="inferred from homology"/>
<dbReference type="PANTHER" id="PTHR42855:SF1">
    <property type="entry name" value="ABC TRANSPORTER DOMAIN-CONTAINING PROTEIN"/>
    <property type="match status" value="1"/>
</dbReference>
<dbReference type="Pfam" id="PF16326">
    <property type="entry name" value="ABC_tran_CTD"/>
    <property type="match status" value="1"/>
</dbReference>
<dbReference type="GO" id="GO:0043022">
    <property type="term" value="F:ribosome binding"/>
    <property type="evidence" value="ECO:0007669"/>
    <property type="project" value="UniProtKB-UniRule"/>
</dbReference>
<dbReference type="AlphaFoldDB" id="A0A840I7D5"/>
<feature type="domain" description="ABC transporter" evidence="13">
    <location>
        <begin position="6"/>
        <end position="216"/>
    </location>
</feature>
<dbReference type="GO" id="GO:0003677">
    <property type="term" value="F:DNA binding"/>
    <property type="evidence" value="ECO:0007669"/>
    <property type="project" value="UniProtKB-UniRule"/>
</dbReference>
<dbReference type="InterPro" id="IPR037118">
    <property type="entry name" value="Val-tRNA_synth_C_sf"/>
</dbReference>
<dbReference type="GO" id="GO:0006281">
    <property type="term" value="P:DNA repair"/>
    <property type="evidence" value="ECO:0007669"/>
    <property type="project" value="UniProtKB-KW"/>
</dbReference>
<dbReference type="SMART" id="SM00382">
    <property type="entry name" value="AAA"/>
    <property type="match status" value="2"/>
</dbReference>
<dbReference type="Gene3D" id="1.10.287.380">
    <property type="entry name" value="Valyl-tRNA synthetase, C-terminal domain"/>
    <property type="match status" value="1"/>
</dbReference>
<dbReference type="FunFam" id="3.40.50.300:FF:000309">
    <property type="entry name" value="ABC transporter ATP-binding protein"/>
    <property type="match status" value="1"/>
</dbReference>
<sequence>MAPPLLTLKDIRLTFGGDPLLAGAALDVREGDRVALVGRNGSGKSTLLKIAAGLVEPDGGERTLRGGVSMRYLEQEPSFEGYRTIDEAVRSGLNDTDDHAFIGHVMEDLGLDPARAPVGLSGGEGRRVALARALAPRPDILLLDEPTNHLDLGVIEWLEDHLRSARAALVLISHDRMFLTRVTTRTVWLDRGETRSLDKGFGAFEDWRDETYEQEERDAHKLDRQIVREEHWLTYGVTARRKRNVRRLGELQGLRQKRATLRRPQGAVTMAAAEAEGSGKRVIETKGLTFSYAERPIVEDLSIRIDRGDRIGIAGPNGAGKTTLVKLMTGQIEPQSGEVVHGTRLELTTLDQQREGLTEGVRLVDAVTGGRGDMVSVGGEQRHAMSYLKDFLFRPEQARQPVSALSGGERGRLALAIALARPSNVLILDEPTNDLDLETLDVLEEALDAYQGTVILVSHDRDFLDRIVTSTLVPVPEEGEGRWREYPGGYSDMKRQRAGQPAEDEAAQKTAPAAPRVQTRTAKLSFKEQHALDTLPDTIASLEAEIEALQAELADPALFTAKPDRFAAASKRLDAAQGELSGAEDQWLELEEKREALAS</sequence>
<comment type="function">
    <text evidence="11">Probably plays a role in ribosome assembly or function. May be involved in resolution of branched DNA intermediates that result from template switching in postreplication gaps. Binds DNA and has ATPase activity.</text>
</comment>
<evidence type="ECO:0000256" key="5">
    <source>
        <dbReference type="ARBA" id="ARBA00022801"/>
    </source>
</evidence>
<keyword evidence="5 11" id="KW-0378">Hydrolase</keyword>
<dbReference type="EMBL" id="JACHOB010000006">
    <property type="protein sequence ID" value="MBB4660018.1"/>
    <property type="molecule type" value="Genomic_DNA"/>
</dbReference>
<feature type="coiled-coil region" evidence="11">
    <location>
        <begin position="532"/>
        <end position="593"/>
    </location>
</feature>
<feature type="region of interest" description="Disordered" evidence="12">
    <location>
        <begin position="485"/>
        <end position="516"/>
    </location>
</feature>
<dbReference type="Gene3D" id="3.40.50.300">
    <property type="entry name" value="P-loop containing nucleotide triphosphate hydrolases"/>
    <property type="match status" value="2"/>
</dbReference>
<dbReference type="InterPro" id="IPR003439">
    <property type="entry name" value="ABC_transporter-like_ATP-bd"/>
</dbReference>
<dbReference type="GO" id="GO:0005737">
    <property type="term" value="C:cytoplasm"/>
    <property type="evidence" value="ECO:0007669"/>
    <property type="project" value="UniProtKB-SubCell"/>
</dbReference>
<keyword evidence="2 11" id="KW-0677">Repeat</keyword>
<dbReference type="PANTHER" id="PTHR42855">
    <property type="entry name" value="ABC TRANSPORTER ATP-BINDING SUBUNIT"/>
    <property type="match status" value="1"/>
</dbReference>
<evidence type="ECO:0000256" key="3">
    <source>
        <dbReference type="ARBA" id="ARBA00022741"/>
    </source>
</evidence>